<feature type="transmembrane region" description="Helical" evidence="1">
    <location>
        <begin position="32"/>
        <end position="51"/>
    </location>
</feature>
<name>Q7RBC6_PLAYO</name>
<dbReference type="AlphaFoldDB" id="Q7RBC6"/>
<dbReference type="InParanoid" id="Q7RBC6"/>
<comment type="caution">
    <text evidence="2">The sequence shown here is derived from an EMBL/GenBank/DDBJ whole genome shotgun (WGS) entry which is preliminary data.</text>
</comment>
<evidence type="ECO:0000313" key="2">
    <source>
        <dbReference type="EMBL" id="EAA18385.1"/>
    </source>
</evidence>
<dbReference type="EMBL" id="AABL01002080">
    <property type="protein sequence ID" value="EAA18385.1"/>
    <property type="molecule type" value="Genomic_DNA"/>
</dbReference>
<protein>
    <submittedName>
        <fullName evidence="2">Uncharacterized protein</fullName>
    </submittedName>
</protein>
<organism evidence="2 3">
    <name type="scientific">Plasmodium yoelii yoelii</name>
    <dbReference type="NCBI Taxonomy" id="73239"/>
    <lineage>
        <taxon>Eukaryota</taxon>
        <taxon>Sar</taxon>
        <taxon>Alveolata</taxon>
        <taxon>Apicomplexa</taxon>
        <taxon>Aconoidasida</taxon>
        <taxon>Haemosporida</taxon>
        <taxon>Plasmodiidae</taxon>
        <taxon>Plasmodium</taxon>
        <taxon>Plasmodium (Vinckeia)</taxon>
    </lineage>
</organism>
<sequence>MIKSIIITRFILMIIFLIYDSLLYAYTYNIEITNNIIIHYIFVNCLIWNLVKYLINIKYHFIIQYYIIIVFCRINKI</sequence>
<keyword evidence="1" id="KW-0812">Transmembrane</keyword>
<feature type="transmembrane region" description="Helical" evidence="1">
    <location>
        <begin position="6"/>
        <end position="25"/>
    </location>
</feature>
<dbReference type="Proteomes" id="UP000008553">
    <property type="component" value="Unassembled WGS sequence"/>
</dbReference>
<evidence type="ECO:0000313" key="3">
    <source>
        <dbReference type="Proteomes" id="UP000008553"/>
    </source>
</evidence>
<gene>
    <name evidence="2" type="ORF">PY06218</name>
</gene>
<reference evidence="2 3" key="1">
    <citation type="journal article" date="2002" name="Nature">
        <title>Genome sequence and comparative analysis of the model rodent malaria parasite Plasmodium yoelii yoelii.</title>
        <authorList>
            <person name="Carlton J.M."/>
            <person name="Angiuoli S.V."/>
            <person name="Suh B.B."/>
            <person name="Kooij T.W."/>
            <person name="Pertea M."/>
            <person name="Silva J.C."/>
            <person name="Ermolaeva M.D."/>
            <person name="Allen J.E."/>
            <person name="Selengut J.D."/>
            <person name="Koo H.L."/>
            <person name="Peterson J.D."/>
            <person name="Pop M."/>
            <person name="Kosack D.S."/>
            <person name="Shumway M.F."/>
            <person name="Bidwell S.L."/>
            <person name="Shallom S.J."/>
            <person name="van Aken S.E."/>
            <person name="Riedmuller S.B."/>
            <person name="Feldblyum T.V."/>
            <person name="Cho J.K."/>
            <person name="Quackenbush J."/>
            <person name="Sedegah M."/>
            <person name="Shoaibi A."/>
            <person name="Cummings L.M."/>
            <person name="Florens L."/>
            <person name="Yates J.R."/>
            <person name="Raine J.D."/>
            <person name="Sinden R.E."/>
            <person name="Harris M.A."/>
            <person name="Cunningham D.A."/>
            <person name="Preiser P.R."/>
            <person name="Bergman L.W."/>
            <person name="Vaidya A.B."/>
            <person name="van Lin L.H."/>
            <person name="Janse C.J."/>
            <person name="Waters A.P."/>
            <person name="Smith H.O."/>
            <person name="White O.R."/>
            <person name="Salzberg S.L."/>
            <person name="Venter J.C."/>
            <person name="Fraser C.M."/>
            <person name="Hoffman S.L."/>
            <person name="Gardner M.J."/>
            <person name="Carucci D.J."/>
        </authorList>
    </citation>
    <scope>NUCLEOTIDE SEQUENCE [LARGE SCALE GENOMIC DNA]</scope>
    <source>
        <strain evidence="2 3">17XNL</strain>
    </source>
</reference>
<accession>Q7RBC6</accession>
<evidence type="ECO:0000256" key="1">
    <source>
        <dbReference type="SAM" id="Phobius"/>
    </source>
</evidence>
<proteinExistence type="predicted"/>
<keyword evidence="1" id="KW-1133">Transmembrane helix</keyword>
<keyword evidence="1" id="KW-0472">Membrane</keyword>
<keyword evidence="3" id="KW-1185">Reference proteome</keyword>
<dbReference type="PaxDb" id="73239-Q7RBC6"/>